<comment type="similarity">
    <text evidence="1">Belongs to the N-acetylmuramoyl-L-alanine amidase 2 family.</text>
</comment>
<comment type="caution">
    <text evidence="4">The sequence shown here is derived from an EMBL/GenBank/DDBJ whole genome shotgun (WGS) entry which is preliminary data.</text>
</comment>
<dbReference type="PANTHER" id="PTHR11022">
    <property type="entry name" value="PEPTIDOGLYCAN RECOGNITION PROTEIN"/>
    <property type="match status" value="1"/>
</dbReference>
<proteinExistence type="inferred from homology"/>
<dbReference type="SUPFAM" id="SSF55846">
    <property type="entry name" value="N-acetylmuramoyl-L-alanine amidase-like"/>
    <property type="match status" value="1"/>
</dbReference>
<dbReference type="SMART" id="SM00644">
    <property type="entry name" value="Ami_2"/>
    <property type="match status" value="1"/>
</dbReference>
<dbReference type="Pfam" id="PF01510">
    <property type="entry name" value="Amidase_2"/>
    <property type="match status" value="1"/>
</dbReference>
<evidence type="ECO:0000313" key="5">
    <source>
        <dbReference type="Proteomes" id="UP000820977"/>
    </source>
</evidence>
<dbReference type="InterPro" id="IPR015510">
    <property type="entry name" value="PGRP"/>
</dbReference>
<keyword evidence="5" id="KW-1185">Reference proteome</keyword>
<gene>
    <name evidence="4" type="ORF">HPS54_05985</name>
</gene>
<dbReference type="InterPro" id="IPR006619">
    <property type="entry name" value="PGRP_domain_met/bac"/>
</dbReference>
<dbReference type="PANTHER" id="PTHR11022:SF41">
    <property type="entry name" value="PEPTIDOGLYCAN-RECOGNITION PROTEIN LC-RELATED"/>
    <property type="match status" value="1"/>
</dbReference>
<evidence type="ECO:0000259" key="3">
    <source>
        <dbReference type="SMART" id="SM00701"/>
    </source>
</evidence>
<dbReference type="Gene3D" id="3.40.80.10">
    <property type="entry name" value="Peptidoglycan recognition protein-like"/>
    <property type="match status" value="1"/>
</dbReference>
<dbReference type="CDD" id="cd06583">
    <property type="entry name" value="PGRP"/>
    <property type="match status" value="1"/>
</dbReference>
<name>A0ABX2B507_9BACT</name>
<protein>
    <submittedName>
        <fullName evidence="4">N-acetylmuramoyl-L-alanine amidase</fullName>
    </submittedName>
</protein>
<feature type="domain" description="Peptidoglycan recognition protein family" evidence="3">
    <location>
        <begin position="18"/>
        <end position="152"/>
    </location>
</feature>
<evidence type="ECO:0000259" key="2">
    <source>
        <dbReference type="SMART" id="SM00644"/>
    </source>
</evidence>
<dbReference type="InterPro" id="IPR036505">
    <property type="entry name" value="Amidase/PGRP_sf"/>
</dbReference>
<accession>A0ABX2B507</accession>
<dbReference type="SMART" id="SM00701">
    <property type="entry name" value="PGRP"/>
    <property type="match status" value="1"/>
</dbReference>
<evidence type="ECO:0000313" key="4">
    <source>
        <dbReference type="EMBL" id="NPE25070.1"/>
    </source>
</evidence>
<reference evidence="4 5" key="1">
    <citation type="submission" date="2020-05" db="EMBL/GenBank/DDBJ databases">
        <title>Distinct polysaccharide utilization as determinants for interspecies competition between intestinal Prevotella spp.</title>
        <authorList>
            <person name="Galvez E.J.C."/>
            <person name="Iljazovic A."/>
            <person name="Strowig T."/>
        </authorList>
    </citation>
    <scope>NUCLEOTIDE SEQUENCE [LARGE SCALE GENOMIC DNA]</scope>
    <source>
        <strain evidence="4 5">PCHR</strain>
    </source>
</reference>
<dbReference type="EMBL" id="JABKKJ010000007">
    <property type="protein sequence ID" value="NPE25070.1"/>
    <property type="molecule type" value="Genomic_DNA"/>
</dbReference>
<dbReference type="Proteomes" id="UP000820977">
    <property type="component" value="Unassembled WGS sequence"/>
</dbReference>
<feature type="domain" description="N-acetylmuramoyl-L-alanine amidase" evidence="2">
    <location>
        <begin position="23"/>
        <end position="161"/>
    </location>
</feature>
<organism evidence="4 5">
    <name type="scientific">Xylanibacter caecicola</name>
    <dbReference type="NCBI Taxonomy" id="2736294"/>
    <lineage>
        <taxon>Bacteria</taxon>
        <taxon>Pseudomonadati</taxon>
        <taxon>Bacteroidota</taxon>
        <taxon>Bacteroidia</taxon>
        <taxon>Bacteroidales</taxon>
        <taxon>Prevotellaceae</taxon>
        <taxon>Xylanibacter</taxon>
    </lineage>
</organism>
<dbReference type="RefSeq" id="WP_172344558.1">
    <property type="nucleotide sequence ID" value="NZ_CASYYZ010000091.1"/>
</dbReference>
<sequence length="171" mass="19608">MITETFPFITGEEEVTSERLLTKGVEQGLLMNGTESVRYLIIHCSATRCNRDYTVEQLLRDHKTRGFRTIGYHFYIRRDGTVTRHRRLLEVGAHCRPYNRCSIGICYEGGLDERGKPADTRTPEQRASLLYLLAKLRKLFPKAMICGHCDMPGAVPKACPCFDARAEYLYL</sequence>
<evidence type="ECO:0000256" key="1">
    <source>
        <dbReference type="ARBA" id="ARBA00007553"/>
    </source>
</evidence>
<dbReference type="InterPro" id="IPR002502">
    <property type="entry name" value="Amidase_domain"/>
</dbReference>